<sequence length="538" mass="61094">MESVTSFFWNEGSKNGGSSAIQEKRGPTSADNGSSSGSGTAVPGSGMQKMMTDTLIEKIMRMALPPTTEMAMDNLETRIAAAKGRPSLSVQIMSRNFVLMNSRLSLPFTLIDEVNKIFEWSNPAYTMSVVLIYSYIILRPLPTITSIPIFYLLFGVMVPQFLYIHKPNGSPYLEVNPMPADGPPLRKAEVPKPVPELSQEFILNLTDLQNRLMLYVKTYDFIDQILIKFAFFTDEKKSSVAFVLLLSVALVNALFMDFFLTFIPLKAILLALGWSFAIMMHPHNREKFFSTVYSEETRLRLLALSNRYDKLVGEQLRYIEAREHRMVAVYEIQKFKHGKEWAPVGYSNDDFTLFSTLRIREEKIEDHCTSLLEEVKPPVDWQWLDDINWALDLNPTEWLEEGLVEYVDTDLGTKWVYDLNLDGSRGGYRRRMWTNICIRKIECEPDDNDDNDDEDDDDLVSTQLTTPTKVEKYSSHRVTRGSMSGVALPEDDTRPTVKRDSSTLSLSSAVSSNSSTHSNHSEPSKAIDNLRDVLNSST</sequence>
<gene>
    <name evidence="9" type="primary">TDEL0A04810</name>
    <name evidence="9" type="ORF">TDEL_0A04810</name>
</gene>
<protein>
    <recommendedName>
        <fullName evidence="8">TECPR1-like DysF domain-containing protein</fullName>
    </recommendedName>
</protein>
<keyword evidence="2 7" id="KW-0812">Transmembrane</keyword>
<evidence type="ECO:0000256" key="7">
    <source>
        <dbReference type="SAM" id="Phobius"/>
    </source>
</evidence>
<feature type="domain" description="TECPR1-like DysF" evidence="8">
    <location>
        <begin position="88"/>
        <end position="434"/>
    </location>
</feature>
<dbReference type="GO" id="GO:0005783">
    <property type="term" value="C:endoplasmic reticulum"/>
    <property type="evidence" value="ECO:0007669"/>
    <property type="project" value="EnsemblFungi"/>
</dbReference>
<feature type="transmembrane region" description="Helical" evidence="7">
    <location>
        <begin position="238"/>
        <end position="256"/>
    </location>
</feature>
<dbReference type="KEGG" id="tdl:TDEL_0A04810"/>
<evidence type="ECO:0000256" key="1">
    <source>
        <dbReference type="ARBA" id="ARBA00004585"/>
    </source>
</evidence>
<dbReference type="InParanoid" id="G8ZMG9"/>
<dbReference type="PANTHER" id="PTHR28304">
    <property type="entry name" value="PEROXISOMAL MEMBRANE PROTEIN PEX29"/>
    <property type="match status" value="1"/>
</dbReference>
<evidence type="ECO:0000259" key="8">
    <source>
        <dbReference type="Pfam" id="PF06398"/>
    </source>
</evidence>
<dbReference type="InterPro" id="IPR052816">
    <property type="entry name" value="Peroxisomal_Membrane_PEX28-32"/>
</dbReference>
<feature type="region of interest" description="Disordered" evidence="6">
    <location>
        <begin position="1"/>
        <end position="47"/>
    </location>
</feature>
<evidence type="ECO:0000256" key="4">
    <source>
        <dbReference type="ARBA" id="ARBA00023136"/>
    </source>
</evidence>
<dbReference type="GeneID" id="11503341"/>
<feature type="region of interest" description="Disordered" evidence="6">
    <location>
        <begin position="444"/>
        <end position="538"/>
    </location>
</feature>
<dbReference type="InterPro" id="IPR010482">
    <property type="entry name" value="TECPR1-like_DysF"/>
</dbReference>
<dbReference type="OrthoDB" id="74314at2759"/>
<feature type="compositionally biased region" description="Basic and acidic residues" evidence="6">
    <location>
        <begin position="519"/>
        <end position="531"/>
    </location>
</feature>
<organism evidence="9 10">
    <name type="scientific">Torulaspora delbrueckii</name>
    <name type="common">Yeast</name>
    <name type="synonym">Candida colliculosa</name>
    <dbReference type="NCBI Taxonomy" id="4950"/>
    <lineage>
        <taxon>Eukaryota</taxon>
        <taxon>Fungi</taxon>
        <taxon>Dikarya</taxon>
        <taxon>Ascomycota</taxon>
        <taxon>Saccharomycotina</taxon>
        <taxon>Saccharomycetes</taxon>
        <taxon>Saccharomycetales</taxon>
        <taxon>Saccharomycetaceae</taxon>
        <taxon>Torulaspora</taxon>
    </lineage>
</organism>
<evidence type="ECO:0000313" key="10">
    <source>
        <dbReference type="Proteomes" id="UP000005627"/>
    </source>
</evidence>
<dbReference type="STRING" id="1076872.G8ZMG9"/>
<dbReference type="FunCoup" id="G8ZMG9">
    <property type="interactions" value="87"/>
</dbReference>
<dbReference type="AlphaFoldDB" id="G8ZMG9"/>
<evidence type="ECO:0000256" key="2">
    <source>
        <dbReference type="ARBA" id="ARBA00022692"/>
    </source>
</evidence>
<feature type="transmembrane region" description="Helical" evidence="7">
    <location>
        <begin position="262"/>
        <end position="280"/>
    </location>
</feature>
<feature type="compositionally biased region" description="Acidic residues" evidence="6">
    <location>
        <begin position="444"/>
        <end position="459"/>
    </location>
</feature>
<keyword evidence="4 7" id="KW-0472">Membrane</keyword>
<keyword evidence="5" id="KW-0576">Peroxisome</keyword>
<evidence type="ECO:0000313" key="9">
    <source>
        <dbReference type="EMBL" id="CCE89813.1"/>
    </source>
</evidence>
<evidence type="ECO:0000256" key="3">
    <source>
        <dbReference type="ARBA" id="ARBA00022989"/>
    </source>
</evidence>
<evidence type="ECO:0000256" key="5">
    <source>
        <dbReference type="ARBA" id="ARBA00023140"/>
    </source>
</evidence>
<name>G8ZMG9_TORDE</name>
<feature type="transmembrane region" description="Helical" evidence="7">
    <location>
        <begin position="144"/>
        <end position="164"/>
    </location>
</feature>
<dbReference type="GO" id="GO:0005778">
    <property type="term" value="C:peroxisomal membrane"/>
    <property type="evidence" value="ECO:0007669"/>
    <property type="project" value="UniProtKB-SubCell"/>
</dbReference>
<evidence type="ECO:0000256" key="6">
    <source>
        <dbReference type="SAM" id="MobiDB-lite"/>
    </source>
</evidence>
<proteinExistence type="predicted"/>
<dbReference type="eggNOG" id="ENOG502QQTF">
    <property type="taxonomic scope" value="Eukaryota"/>
</dbReference>
<dbReference type="Proteomes" id="UP000005627">
    <property type="component" value="Chromosome 1"/>
</dbReference>
<keyword evidence="3 7" id="KW-1133">Transmembrane helix</keyword>
<accession>G8ZMG9</accession>
<reference evidence="9 10" key="1">
    <citation type="journal article" date="2011" name="Proc. Natl. Acad. Sci. U.S.A.">
        <title>Evolutionary erosion of yeast sex chromosomes by mating-type switching accidents.</title>
        <authorList>
            <person name="Gordon J.L."/>
            <person name="Armisen D."/>
            <person name="Proux-Wera E."/>
            <person name="Oheigeartaigh S.S."/>
            <person name="Byrne K.P."/>
            <person name="Wolfe K.H."/>
        </authorList>
    </citation>
    <scope>NUCLEOTIDE SEQUENCE [LARGE SCALE GENOMIC DNA]</scope>
    <source>
        <strain evidence="10">ATCC 10662 / CBS 1146 / NBRC 0425 / NCYC 2629 / NRRL Y-866</strain>
    </source>
</reference>
<dbReference type="Pfam" id="PF06398">
    <property type="entry name" value="Pex24p"/>
    <property type="match status" value="1"/>
</dbReference>
<dbReference type="GO" id="GO:0032581">
    <property type="term" value="P:ER-dependent peroxisome organization"/>
    <property type="evidence" value="ECO:0007669"/>
    <property type="project" value="EnsemblFungi"/>
</dbReference>
<dbReference type="HOGENOM" id="CLU_023118_1_0_1"/>
<feature type="compositionally biased region" description="Polar residues" evidence="6">
    <location>
        <begin position="29"/>
        <end position="39"/>
    </location>
</feature>
<dbReference type="RefSeq" id="XP_003679024.1">
    <property type="nucleotide sequence ID" value="XM_003678976.1"/>
</dbReference>
<keyword evidence="10" id="KW-1185">Reference proteome</keyword>
<feature type="compositionally biased region" description="Basic and acidic residues" evidence="6">
    <location>
        <begin position="491"/>
        <end position="501"/>
    </location>
</feature>
<comment type="subcellular location">
    <subcellularLocation>
        <location evidence="1">Peroxisome membrane</location>
        <topology evidence="1">Multi-pass membrane protein</topology>
    </subcellularLocation>
</comment>
<feature type="compositionally biased region" description="Low complexity" evidence="6">
    <location>
        <begin position="502"/>
        <end position="518"/>
    </location>
</feature>
<dbReference type="EMBL" id="HE616742">
    <property type="protein sequence ID" value="CCE89813.1"/>
    <property type="molecule type" value="Genomic_DNA"/>
</dbReference>
<dbReference type="PANTHER" id="PTHR28304:SF2">
    <property type="entry name" value="PEROXISOMAL MEMBRANE PROTEIN PEX29"/>
    <property type="match status" value="1"/>
</dbReference>
<feature type="compositionally biased region" description="Polar residues" evidence="6">
    <location>
        <begin position="1"/>
        <end position="21"/>
    </location>
</feature>